<reference evidence="3" key="1">
    <citation type="submission" date="2012-07" db="EMBL/GenBank/DDBJ databases">
        <title>Genome of the Chinese tree shrew, a rising model animal genetically related to primates.</title>
        <authorList>
            <person name="Zhang G."/>
            <person name="Fan Y."/>
            <person name="Yao Y."/>
            <person name="Huang Z."/>
        </authorList>
    </citation>
    <scope>NUCLEOTIDE SEQUENCE [LARGE SCALE GENOMIC DNA]</scope>
</reference>
<feature type="region of interest" description="Disordered" evidence="1">
    <location>
        <begin position="1"/>
        <end position="97"/>
    </location>
</feature>
<keyword evidence="3" id="KW-1185">Reference proteome</keyword>
<dbReference type="AlphaFoldDB" id="L9L4A0"/>
<name>L9L4A0_TUPCH</name>
<evidence type="ECO:0000256" key="1">
    <source>
        <dbReference type="SAM" id="MobiDB-lite"/>
    </source>
</evidence>
<accession>L9L4A0</accession>
<dbReference type="InParanoid" id="L9L4A0"/>
<dbReference type="Proteomes" id="UP000011518">
    <property type="component" value="Unassembled WGS sequence"/>
</dbReference>
<evidence type="ECO:0000313" key="2">
    <source>
        <dbReference type="EMBL" id="ELW69788.1"/>
    </source>
</evidence>
<evidence type="ECO:0000313" key="3">
    <source>
        <dbReference type="Proteomes" id="UP000011518"/>
    </source>
</evidence>
<proteinExistence type="predicted"/>
<feature type="compositionally biased region" description="Basic and acidic residues" evidence="1">
    <location>
        <begin position="40"/>
        <end position="58"/>
    </location>
</feature>
<organism evidence="2 3">
    <name type="scientific">Tupaia chinensis</name>
    <name type="common">Chinese tree shrew</name>
    <name type="synonym">Tupaia belangeri chinensis</name>
    <dbReference type="NCBI Taxonomy" id="246437"/>
    <lineage>
        <taxon>Eukaryota</taxon>
        <taxon>Metazoa</taxon>
        <taxon>Chordata</taxon>
        <taxon>Craniata</taxon>
        <taxon>Vertebrata</taxon>
        <taxon>Euteleostomi</taxon>
        <taxon>Mammalia</taxon>
        <taxon>Eutheria</taxon>
        <taxon>Euarchontoglires</taxon>
        <taxon>Scandentia</taxon>
        <taxon>Tupaiidae</taxon>
        <taxon>Tupaia</taxon>
    </lineage>
</organism>
<sequence length="116" mass="11871">MNSSAFLIPAAPPGRPCGPPGFARHLVAAIAGGGGPSGRKPPDPDELRRGRASPRGEDQAGGEGRGRGRVRPRQLPEASVHAMQGPPTGHCRPRCPGQTLRALCASAPPAEPGRAH</sequence>
<dbReference type="EMBL" id="KB320521">
    <property type="protein sequence ID" value="ELW69788.1"/>
    <property type="molecule type" value="Genomic_DNA"/>
</dbReference>
<gene>
    <name evidence="2" type="ORF">TREES_T100017628</name>
</gene>
<protein>
    <submittedName>
        <fullName evidence="2">Uncharacterized protein</fullName>
    </submittedName>
</protein>
<feature type="compositionally biased region" description="Pro residues" evidence="1">
    <location>
        <begin position="10"/>
        <end position="19"/>
    </location>
</feature>
<reference evidence="3" key="2">
    <citation type="journal article" date="2013" name="Nat. Commun.">
        <title>Genome of the Chinese tree shrew.</title>
        <authorList>
            <person name="Fan Y."/>
            <person name="Huang Z.Y."/>
            <person name="Cao C.C."/>
            <person name="Chen C.S."/>
            <person name="Chen Y.X."/>
            <person name="Fan D.D."/>
            <person name="He J."/>
            <person name="Hou H.L."/>
            <person name="Hu L."/>
            <person name="Hu X.T."/>
            <person name="Jiang X.T."/>
            <person name="Lai R."/>
            <person name="Lang Y.S."/>
            <person name="Liang B."/>
            <person name="Liao S.G."/>
            <person name="Mu D."/>
            <person name="Ma Y.Y."/>
            <person name="Niu Y.Y."/>
            <person name="Sun X.Q."/>
            <person name="Xia J.Q."/>
            <person name="Xiao J."/>
            <person name="Xiong Z.Q."/>
            <person name="Xu L."/>
            <person name="Yang L."/>
            <person name="Zhang Y."/>
            <person name="Zhao W."/>
            <person name="Zhao X.D."/>
            <person name="Zheng Y.T."/>
            <person name="Zhou J.M."/>
            <person name="Zhu Y.B."/>
            <person name="Zhang G.J."/>
            <person name="Wang J."/>
            <person name="Yao Y.G."/>
        </authorList>
    </citation>
    <scope>NUCLEOTIDE SEQUENCE [LARGE SCALE GENOMIC DNA]</scope>
</reference>